<dbReference type="Proteomes" id="UP000318294">
    <property type="component" value="Unassembled WGS sequence"/>
</dbReference>
<keyword evidence="8" id="KW-1185">Reference proteome</keyword>
<dbReference type="AlphaFoldDB" id="A0A554XFU0"/>
<evidence type="ECO:0000256" key="3">
    <source>
        <dbReference type="ARBA" id="ARBA00022989"/>
    </source>
</evidence>
<feature type="transmembrane region" description="Helical" evidence="6">
    <location>
        <begin position="170"/>
        <end position="190"/>
    </location>
</feature>
<sequence length="331" mass="34585">MLGAMRLLLGSFWRAVAYCVHPRVIGLSLLPLLLMVAGAFALGYFFWDRAVDAVLAWLQSWAAVEFALSWLDSVGLGALGVVVAPLLVLALATPLIVVSALLLVAFSMTPALVELVALRRYPDLERRRGGGVLGSVLWSLWSALLALLLLALSVPLWLIPPLALVLPPLIWGWLTYRVFAYDVLASHASADERRALLQQHRLPLLAMGVLVGLLGAAPSVVWVSGAMFIALAPLLVPLAIWIYALIFAFAALWFAHYLLTALQHLRAGEAGGDAAGAGPAATGVAHVAGKLARPAASDIVDVEARPGPAAAPASAAAAPSALPPANGSAAP</sequence>
<dbReference type="Pfam" id="PF07264">
    <property type="entry name" value="EI24"/>
    <property type="match status" value="1"/>
</dbReference>
<evidence type="ECO:0000313" key="8">
    <source>
        <dbReference type="Proteomes" id="UP000318294"/>
    </source>
</evidence>
<reference evidence="7 8" key="1">
    <citation type="submission" date="2019-07" db="EMBL/GenBank/DDBJ databases">
        <title>Tepidimonas charontis SPSP-6 draft genome.</title>
        <authorList>
            <person name="Da Costa M.S."/>
            <person name="Froufe H.J.C."/>
            <person name="Egas C."/>
            <person name="Albuquerque L."/>
        </authorList>
    </citation>
    <scope>NUCLEOTIDE SEQUENCE [LARGE SCALE GENOMIC DNA]</scope>
    <source>
        <strain evidence="7 8">SPSP-6</strain>
    </source>
</reference>
<feature type="transmembrane region" description="Helical" evidence="6">
    <location>
        <begin position="27"/>
        <end position="47"/>
    </location>
</feature>
<dbReference type="InterPro" id="IPR059112">
    <property type="entry name" value="CysZ/EI24"/>
</dbReference>
<evidence type="ECO:0000256" key="2">
    <source>
        <dbReference type="ARBA" id="ARBA00022692"/>
    </source>
</evidence>
<comment type="caution">
    <text evidence="7">The sequence shown here is derived from an EMBL/GenBank/DDBJ whole genome shotgun (WGS) entry which is preliminary data.</text>
</comment>
<dbReference type="EMBL" id="VJON01000015">
    <property type="protein sequence ID" value="TSE34696.1"/>
    <property type="molecule type" value="Genomic_DNA"/>
</dbReference>
<keyword evidence="2 6" id="KW-0812">Transmembrane</keyword>
<organism evidence="7 8">
    <name type="scientific">Tepidimonas charontis</name>
    <dbReference type="NCBI Taxonomy" id="2267262"/>
    <lineage>
        <taxon>Bacteria</taxon>
        <taxon>Pseudomonadati</taxon>
        <taxon>Pseudomonadota</taxon>
        <taxon>Betaproteobacteria</taxon>
        <taxon>Burkholderiales</taxon>
        <taxon>Tepidimonas</taxon>
    </lineage>
</organism>
<keyword evidence="4 6" id="KW-0472">Membrane</keyword>
<feature type="transmembrane region" description="Helical" evidence="6">
    <location>
        <begin position="238"/>
        <end position="259"/>
    </location>
</feature>
<feature type="transmembrane region" description="Helical" evidence="6">
    <location>
        <begin position="68"/>
        <end position="89"/>
    </location>
</feature>
<evidence type="ECO:0000313" key="7">
    <source>
        <dbReference type="EMBL" id="TSE34696.1"/>
    </source>
</evidence>
<proteinExistence type="predicted"/>
<protein>
    <submittedName>
        <fullName evidence="7">Etoposide-induced protein 2.4 (EI24)</fullName>
    </submittedName>
</protein>
<comment type="subcellular location">
    <subcellularLocation>
        <location evidence="1">Membrane</location>
        <topology evidence="1">Multi-pass membrane protein</topology>
    </subcellularLocation>
</comment>
<evidence type="ECO:0000256" key="6">
    <source>
        <dbReference type="SAM" id="Phobius"/>
    </source>
</evidence>
<gene>
    <name evidence="7" type="ORF">Tchar_01200</name>
</gene>
<feature type="transmembrane region" description="Helical" evidence="6">
    <location>
        <begin position="202"/>
        <end position="232"/>
    </location>
</feature>
<evidence type="ECO:0000256" key="1">
    <source>
        <dbReference type="ARBA" id="ARBA00004141"/>
    </source>
</evidence>
<feature type="transmembrane region" description="Helical" evidence="6">
    <location>
        <begin position="95"/>
        <end position="118"/>
    </location>
</feature>
<evidence type="ECO:0000256" key="5">
    <source>
        <dbReference type="SAM" id="MobiDB-lite"/>
    </source>
</evidence>
<name>A0A554XFU0_9BURK</name>
<keyword evidence="3 6" id="KW-1133">Transmembrane helix</keyword>
<evidence type="ECO:0000256" key="4">
    <source>
        <dbReference type="ARBA" id="ARBA00023136"/>
    </source>
</evidence>
<accession>A0A554XFU0</accession>
<feature type="region of interest" description="Disordered" evidence="5">
    <location>
        <begin position="310"/>
        <end position="331"/>
    </location>
</feature>
<feature type="transmembrane region" description="Helical" evidence="6">
    <location>
        <begin position="130"/>
        <end position="158"/>
    </location>
</feature>